<evidence type="ECO:0000313" key="2">
    <source>
        <dbReference type="EMBL" id="GAD56686.1"/>
    </source>
</evidence>
<name>U2YN46_9RHOB</name>
<dbReference type="RefSeq" id="WP_021694787.1">
    <property type="nucleotide sequence ID" value="NZ_BATB01000044.1"/>
</dbReference>
<dbReference type="Gene3D" id="2.40.160.10">
    <property type="entry name" value="Porin"/>
    <property type="match status" value="1"/>
</dbReference>
<dbReference type="Proteomes" id="UP000016566">
    <property type="component" value="Unassembled WGS sequence"/>
</dbReference>
<reference evidence="2" key="1">
    <citation type="journal article" date="2013" name="Genome Announc.">
        <title>Draft Genome Sequence of Loktanella cinnabarina LL-001T, Isolated from Deep-Sea Floor Sediment.</title>
        <authorList>
            <person name="Nishi S."/>
            <person name="Tsubouchi T."/>
            <person name="Takaki Y."/>
            <person name="Koyanagi R."/>
            <person name="Satoh N."/>
            <person name="Maruyama T."/>
            <person name="Hatada Y."/>
        </authorList>
    </citation>
    <scope>NUCLEOTIDE SEQUENCE [LARGE SCALE GENOMIC DNA]</scope>
    <source>
        <strain evidence="2">LL-001</strain>
    </source>
</reference>
<gene>
    <name evidence="2" type="ORF">MBELCI_2738</name>
</gene>
<dbReference type="eggNOG" id="ENOG5031GYB">
    <property type="taxonomic scope" value="Bacteria"/>
</dbReference>
<dbReference type="EMBL" id="BATB01000044">
    <property type="protein sequence ID" value="GAD56686.1"/>
    <property type="molecule type" value="Genomic_DNA"/>
</dbReference>
<dbReference type="OrthoDB" id="7686946at2"/>
<feature type="chain" id="PRO_5004637641" evidence="1">
    <location>
        <begin position="25"/>
        <end position="244"/>
    </location>
</feature>
<keyword evidence="3" id="KW-1185">Reference proteome</keyword>
<dbReference type="InterPro" id="IPR023614">
    <property type="entry name" value="Porin_dom_sf"/>
</dbReference>
<protein>
    <submittedName>
        <fullName evidence="2">Hypotheical conserved protein</fullName>
    </submittedName>
</protein>
<sequence>MIKQAFKTAALMGVGLTLAGGAQAQGFAGGTLAIETSAFFEEGDVGYTTYSGGLQFDLGLGFGTEINLASYGFSGFGADGSNVTLHALYDFGPLLAFGDANLGAFIGRDGYEDGDAEIFGVEASGEIYGLRAEGYLARHDGDLGRINLAGISAQYDITPQIFAMGDLGLADGEGDAELLRAALGGGYQIDGGPRLWGELGRIDAEEGAFTGDETYLAIGAEINFGPNSGTSFGSRSLFDIVPGP</sequence>
<evidence type="ECO:0000256" key="1">
    <source>
        <dbReference type="SAM" id="SignalP"/>
    </source>
</evidence>
<comment type="caution">
    <text evidence="2">The sequence shown here is derived from an EMBL/GenBank/DDBJ whole genome shotgun (WGS) entry which is preliminary data.</text>
</comment>
<dbReference type="AlphaFoldDB" id="U2YN46"/>
<evidence type="ECO:0000313" key="3">
    <source>
        <dbReference type="Proteomes" id="UP000016566"/>
    </source>
</evidence>
<organism evidence="2 3">
    <name type="scientific">Limimaricola cinnabarinus LL-001</name>
    <dbReference type="NCBI Taxonomy" id="1337093"/>
    <lineage>
        <taxon>Bacteria</taxon>
        <taxon>Pseudomonadati</taxon>
        <taxon>Pseudomonadota</taxon>
        <taxon>Alphaproteobacteria</taxon>
        <taxon>Rhodobacterales</taxon>
        <taxon>Paracoccaceae</taxon>
        <taxon>Limimaricola</taxon>
    </lineage>
</organism>
<accession>U2YN46</accession>
<keyword evidence="1" id="KW-0732">Signal</keyword>
<dbReference type="SUPFAM" id="SSF56935">
    <property type="entry name" value="Porins"/>
    <property type="match status" value="1"/>
</dbReference>
<feature type="signal peptide" evidence="1">
    <location>
        <begin position="1"/>
        <end position="24"/>
    </location>
</feature>
<proteinExistence type="predicted"/>